<keyword evidence="3" id="KW-0328">Glycosyltransferase</keyword>
<feature type="transmembrane region" description="Helical" evidence="1">
    <location>
        <begin position="7"/>
        <end position="25"/>
    </location>
</feature>
<organism evidence="3 4">
    <name type="scientific">Fontibacter flavus</name>
    <dbReference type="NCBI Taxonomy" id="654838"/>
    <lineage>
        <taxon>Bacteria</taxon>
        <taxon>Pseudomonadati</taxon>
        <taxon>Bacteroidota</taxon>
        <taxon>Cytophagia</taxon>
        <taxon>Cytophagales</taxon>
        <taxon>Cyclobacteriaceae</taxon>
        <taxon>Fontibacter</taxon>
    </lineage>
</organism>
<name>A0ABV6FUC0_9BACT</name>
<reference evidence="3 4" key="1">
    <citation type="submission" date="2024-09" db="EMBL/GenBank/DDBJ databases">
        <authorList>
            <person name="Sun Q."/>
            <person name="Mori K."/>
        </authorList>
    </citation>
    <scope>NUCLEOTIDE SEQUENCE [LARGE SCALE GENOMIC DNA]</scope>
    <source>
        <strain evidence="3 4">CCM 7650</strain>
    </source>
</reference>
<keyword evidence="4" id="KW-1185">Reference proteome</keyword>
<evidence type="ECO:0000259" key="2">
    <source>
        <dbReference type="Pfam" id="PF13231"/>
    </source>
</evidence>
<feature type="transmembrane region" description="Helical" evidence="1">
    <location>
        <begin position="155"/>
        <end position="188"/>
    </location>
</feature>
<dbReference type="EC" id="2.4.-.-" evidence="3"/>
<dbReference type="Pfam" id="PF13231">
    <property type="entry name" value="PMT_2"/>
    <property type="match status" value="1"/>
</dbReference>
<feature type="transmembrane region" description="Helical" evidence="1">
    <location>
        <begin position="329"/>
        <end position="349"/>
    </location>
</feature>
<feature type="transmembrane region" description="Helical" evidence="1">
    <location>
        <begin position="57"/>
        <end position="86"/>
    </location>
</feature>
<evidence type="ECO:0000256" key="1">
    <source>
        <dbReference type="SAM" id="Phobius"/>
    </source>
</evidence>
<accession>A0ABV6FUC0</accession>
<dbReference type="RefSeq" id="WP_382387965.1">
    <property type="nucleotide sequence ID" value="NZ_JBHLWI010000035.1"/>
</dbReference>
<comment type="caution">
    <text evidence="3">The sequence shown here is derived from an EMBL/GenBank/DDBJ whole genome shotgun (WGS) entry which is preliminary data.</text>
</comment>
<dbReference type="GO" id="GO:0016757">
    <property type="term" value="F:glycosyltransferase activity"/>
    <property type="evidence" value="ECO:0007669"/>
    <property type="project" value="UniProtKB-KW"/>
</dbReference>
<feature type="transmembrane region" description="Helical" evidence="1">
    <location>
        <begin position="98"/>
        <end position="117"/>
    </location>
</feature>
<evidence type="ECO:0000313" key="4">
    <source>
        <dbReference type="Proteomes" id="UP001589797"/>
    </source>
</evidence>
<sequence length="387" mass="44158">MTFKHRLFLSILFVIVNAILFWKLGVSVDADTERFLSYAEEIKESGIFFKPHDFWYIAYPLFIILMTSVHDSLGMVVIGQVALSYVALMSLYGSGRRLYGNPQAGLVSGLLFLGFLMISFWNFWIYCESLLISLNCLSIFYLIKWVKGEGNLGNYIVGTLVIIAAFFTKPTGIALLAGIGLMIFYWYWKEFSDKALKYGLLTVFFIGFVLLLNHMLSTFTFVRDYQIGELIYNAHTLPNQPYTKYLMISLPEALYIPPSDWQPLVQFIAIILGNPLYSLKLFGAKLFYYVFYVRPYYSILHNLLALVVLIPVYVGFIKAFIKDQIPGSIKLLVLGFTGVSVLSSTLLTVDWNSRFLVAVLPIIFLISSERLGLNLIKFKKLVLNFSK</sequence>
<feature type="transmembrane region" description="Helical" evidence="1">
    <location>
        <begin position="200"/>
        <end position="222"/>
    </location>
</feature>
<keyword evidence="1" id="KW-0472">Membrane</keyword>
<feature type="transmembrane region" description="Helical" evidence="1">
    <location>
        <begin position="123"/>
        <end position="143"/>
    </location>
</feature>
<feature type="domain" description="Glycosyltransferase RgtA/B/C/D-like" evidence="2">
    <location>
        <begin position="59"/>
        <end position="209"/>
    </location>
</feature>
<keyword evidence="1" id="KW-1133">Transmembrane helix</keyword>
<dbReference type="EMBL" id="JBHLWI010000035">
    <property type="protein sequence ID" value="MFC0263479.1"/>
    <property type="molecule type" value="Genomic_DNA"/>
</dbReference>
<feature type="transmembrane region" description="Helical" evidence="1">
    <location>
        <begin position="296"/>
        <end position="317"/>
    </location>
</feature>
<dbReference type="InterPro" id="IPR038731">
    <property type="entry name" value="RgtA/B/C-like"/>
</dbReference>
<keyword evidence="1" id="KW-0812">Transmembrane</keyword>
<feature type="transmembrane region" description="Helical" evidence="1">
    <location>
        <begin position="355"/>
        <end position="373"/>
    </location>
</feature>
<dbReference type="Proteomes" id="UP001589797">
    <property type="component" value="Unassembled WGS sequence"/>
</dbReference>
<keyword evidence="3" id="KW-0808">Transferase</keyword>
<gene>
    <name evidence="3" type="ORF">ACFFIP_12380</name>
</gene>
<evidence type="ECO:0000313" key="3">
    <source>
        <dbReference type="EMBL" id="MFC0263479.1"/>
    </source>
</evidence>
<proteinExistence type="predicted"/>
<protein>
    <submittedName>
        <fullName evidence="3">Glycosyltransferase family 39 protein</fullName>
        <ecNumber evidence="3">2.4.-.-</ecNumber>
    </submittedName>
</protein>
<feature type="transmembrane region" description="Helical" evidence="1">
    <location>
        <begin position="264"/>
        <end position="290"/>
    </location>
</feature>